<keyword evidence="1" id="KW-0472">Membrane</keyword>
<feature type="chain" id="PRO_5021834084" evidence="2">
    <location>
        <begin position="30"/>
        <end position="74"/>
    </location>
</feature>
<protein>
    <submittedName>
        <fullName evidence="3">Uncharacterized protein</fullName>
    </submittedName>
</protein>
<dbReference type="Proteomes" id="UP000321304">
    <property type="component" value="Unassembled WGS sequence"/>
</dbReference>
<reference evidence="3 4" key="1">
    <citation type="submission" date="2019-06" db="EMBL/GenBank/DDBJ databases">
        <title>Genomic Encyclopedia of Type Strains, Phase IV (KMG-V): Genome sequencing to study the core and pangenomes of soil and plant-associated prokaryotes.</title>
        <authorList>
            <person name="Whitman W."/>
        </authorList>
    </citation>
    <scope>NUCLEOTIDE SEQUENCE [LARGE SCALE GENOMIC DNA]</scope>
    <source>
        <strain evidence="3 4">BR 10355</strain>
    </source>
</reference>
<dbReference type="AlphaFoldDB" id="A0A560LES7"/>
<evidence type="ECO:0000256" key="1">
    <source>
        <dbReference type="SAM" id="Phobius"/>
    </source>
</evidence>
<keyword evidence="1" id="KW-0812">Transmembrane</keyword>
<evidence type="ECO:0000256" key="2">
    <source>
        <dbReference type="SAM" id="SignalP"/>
    </source>
</evidence>
<dbReference type="OrthoDB" id="8256482at2"/>
<keyword evidence="1" id="KW-1133">Transmembrane helix</keyword>
<dbReference type="RefSeq" id="WP_146989914.1">
    <property type="nucleotide sequence ID" value="NZ_VITY01000010.1"/>
</dbReference>
<gene>
    <name evidence="3" type="ORF">FBZ93_110316</name>
</gene>
<comment type="caution">
    <text evidence="3">The sequence shown here is derived from an EMBL/GenBank/DDBJ whole genome shotgun (WGS) entry which is preliminary data.</text>
</comment>
<evidence type="ECO:0000313" key="3">
    <source>
        <dbReference type="EMBL" id="TWB93709.1"/>
    </source>
</evidence>
<accession>A0A560LES7</accession>
<name>A0A560LES7_9BRAD</name>
<organism evidence="3 4">
    <name type="scientific">Bradyrhizobium macuxiense</name>
    <dbReference type="NCBI Taxonomy" id="1755647"/>
    <lineage>
        <taxon>Bacteria</taxon>
        <taxon>Pseudomonadati</taxon>
        <taxon>Pseudomonadota</taxon>
        <taxon>Alphaproteobacteria</taxon>
        <taxon>Hyphomicrobiales</taxon>
        <taxon>Nitrobacteraceae</taxon>
        <taxon>Bradyrhizobium</taxon>
    </lineage>
</organism>
<feature type="signal peptide" evidence="2">
    <location>
        <begin position="1"/>
        <end position="29"/>
    </location>
</feature>
<keyword evidence="4" id="KW-1185">Reference proteome</keyword>
<sequence length="74" mass="7537">MTQRGPRKWFTLGAAALAGSMMSIDVALASQGPGGGMGTASHLTQMLMALAVYGTMGAIAAVAVINAARRRTRS</sequence>
<feature type="transmembrane region" description="Helical" evidence="1">
    <location>
        <begin position="45"/>
        <end position="68"/>
    </location>
</feature>
<keyword evidence="2" id="KW-0732">Signal</keyword>
<evidence type="ECO:0000313" key="4">
    <source>
        <dbReference type="Proteomes" id="UP000321304"/>
    </source>
</evidence>
<dbReference type="EMBL" id="VITY01000010">
    <property type="protein sequence ID" value="TWB93709.1"/>
    <property type="molecule type" value="Genomic_DNA"/>
</dbReference>
<proteinExistence type="predicted"/>